<reference evidence="4 6" key="1">
    <citation type="journal article" date="2023" name="Microb. Genom.">
        <title>Mesoterricola silvestris gen. nov., sp. nov., Mesoterricola sediminis sp. nov., Geothrix oryzae sp. nov., Geothrix edaphica sp. nov., Geothrix rubra sp. nov., and Geothrix limicola sp. nov., six novel members of Acidobacteriota isolated from soils.</title>
        <authorList>
            <person name="Weisberg A.J."/>
            <person name="Pearce E."/>
            <person name="Kramer C.G."/>
            <person name="Chang J.H."/>
            <person name="Clarke C.R."/>
        </authorList>
    </citation>
    <scope>NUCLEOTIDE SEQUENCE</scope>
    <source>
        <strain evidence="5 6">NB05-1H</strain>
        <strain evidence="4">NRRL_B-16521</strain>
    </source>
</reference>
<accession>A0AAP6BLJ0</accession>
<evidence type="ECO:0000256" key="1">
    <source>
        <dbReference type="ARBA" id="ARBA00022690"/>
    </source>
</evidence>
<evidence type="ECO:0000313" key="4">
    <source>
        <dbReference type="EMBL" id="MDX2966972.1"/>
    </source>
</evidence>
<evidence type="ECO:0000313" key="6">
    <source>
        <dbReference type="Proteomes" id="UP001272987"/>
    </source>
</evidence>
<dbReference type="RefSeq" id="WP_010357214.1">
    <property type="nucleotide sequence ID" value="NZ_BCML01000121.1"/>
</dbReference>
<dbReference type="SUPFAM" id="SSF141066">
    <property type="entry name" value="ICP-like"/>
    <property type="match status" value="1"/>
</dbReference>
<keyword evidence="2" id="KW-0789">Thiol protease inhibitor</keyword>
<name>A0AAP6BLJ0_9ACTN</name>
<dbReference type="GeneID" id="69808066"/>
<dbReference type="InterPro" id="IPR036331">
    <property type="entry name" value="Chagasin-like_sf"/>
</dbReference>
<dbReference type="InterPro" id="IPR052781">
    <property type="entry name" value="Cys_protease_inhibitor_I42"/>
</dbReference>
<evidence type="ECO:0000313" key="7">
    <source>
        <dbReference type="Proteomes" id="UP001282288"/>
    </source>
</evidence>
<protein>
    <submittedName>
        <fullName evidence="4">Protease inhibitor I42 family protein</fullName>
    </submittedName>
</protein>
<evidence type="ECO:0000313" key="5">
    <source>
        <dbReference type="EMBL" id="MDX3025923.1"/>
    </source>
</evidence>
<dbReference type="AlphaFoldDB" id="A0AAP6BLJ0"/>
<keyword evidence="6" id="KW-1185">Reference proteome</keyword>
<evidence type="ECO:0000259" key="3">
    <source>
        <dbReference type="Pfam" id="PF09394"/>
    </source>
</evidence>
<sequence length="103" mass="11036">MGEVRVSARDSLVQVRAGDDIVVELPENPSTGYLWEITGIEGLEVTGDDHASAPTGLVGAGGSRVLRLRAEKAGEGRLELVYRRSWEAEGENAGQYALRVTVV</sequence>
<dbReference type="Pfam" id="PF09394">
    <property type="entry name" value="Inhibitor_I42"/>
    <property type="match status" value="1"/>
</dbReference>
<dbReference type="Gene3D" id="2.60.40.2020">
    <property type="match status" value="1"/>
</dbReference>
<dbReference type="GO" id="GO:0004869">
    <property type="term" value="F:cysteine-type endopeptidase inhibitor activity"/>
    <property type="evidence" value="ECO:0007669"/>
    <property type="project" value="UniProtKB-KW"/>
</dbReference>
<dbReference type="InterPro" id="IPR018990">
    <property type="entry name" value="Prot_inh_I42_chagasin"/>
</dbReference>
<proteinExistence type="predicted"/>
<gene>
    <name evidence="4" type="ORF">PV399_45850</name>
    <name evidence="5" type="ORF">PV666_49935</name>
</gene>
<organism evidence="4 7">
    <name type="scientific">Streptomyces acidiscabies</name>
    <dbReference type="NCBI Taxonomy" id="42234"/>
    <lineage>
        <taxon>Bacteria</taxon>
        <taxon>Bacillati</taxon>
        <taxon>Actinomycetota</taxon>
        <taxon>Actinomycetes</taxon>
        <taxon>Kitasatosporales</taxon>
        <taxon>Streptomycetaceae</taxon>
        <taxon>Streptomyces</taxon>
    </lineage>
</organism>
<keyword evidence="1 4" id="KW-0646">Protease inhibitor</keyword>
<feature type="domain" description="Proteinase inhibitor I42 chagasin" evidence="3">
    <location>
        <begin position="15"/>
        <end position="100"/>
    </location>
</feature>
<dbReference type="PANTHER" id="PTHR36530">
    <property type="entry name" value="INHIBITOR OF CYSTEINE PEPTIDASE"/>
    <property type="match status" value="1"/>
</dbReference>
<dbReference type="EMBL" id="JARAWC010000076">
    <property type="protein sequence ID" value="MDX2966972.1"/>
    <property type="molecule type" value="Genomic_DNA"/>
</dbReference>
<dbReference type="PANTHER" id="PTHR36530:SF1">
    <property type="entry name" value="AMOEBIASIN-1"/>
    <property type="match status" value="1"/>
</dbReference>
<comment type="caution">
    <text evidence="4">The sequence shown here is derived from an EMBL/GenBank/DDBJ whole genome shotgun (WGS) entry which is preliminary data.</text>
</comment>
<dbReference type="Proteomes" id="UP001272987">
    <property type="component" value="Unassembled WGS sequence"/>
</dbReference>
<evidence type="ECO:0000256" key="2">
    <source>
        <dbReference type="ARBA" id="ARBA00022704"/>
    </source>
</evidence>
<dbReference type="Proteomes" id="UP001282288">
    <property type="component" value="Unassembled WGS sequence"/>
</dbReference>
<dbReference type="EMBL" id="JARAWP010000060">
    <property type="protein sequence ID" value="MDX3025923.1"/>
    <property type="molecule type" value="Genomic_DNA"/>
</dbReference>